<feature type="binding site" evidence="7">
    <location>
        <position position="525"/>
    </location>
    <ligand>
        <name>meso-2,6-diaminopimelate</name>
        <dbReference type="ChEBI" id="CHEBI:57791"/>
    </ligand>
</feature>
<dbReference type="Gene3D" id="3.40.1390.10">
    <property type="entry name" value="MurE/MurF, N-terminal domain"/>
    <property type="match status" value="1"/>
</dbReference>
<keyword evidence="5 7" id="KW-0131">Cell cycle</keyword>
<proteinExistence type="inferred from homology"/>
<feature type="binding site" evidence="7">
    <location>
        <position position="529"/>
    </location>
    <ligand>
        <name>meso-2,6-diaminopimelate</name>
        <dbReference type="ChEBI" id="CHEBI:57791"/>
    </ligand>
</feature>
<comment type="pathway">
    <text evidence="7 8">Cell wall biogenesis; peptidoglycan biosynthesis.</text>
</comment>
<keyword evidence="14" id="KW-1185">Reference proteome</keyword>
<evidence type="ECO:0000256" key="2">
    <source>
        <dbReference type="ARBA" id="ARBA00022618"/>
    </source>
</evidence>
<dbReference type="GO" id="GO:0005737">
    <property type="term" value="C:cytoplasm"/>
    <property type="evidence" value="ECO:0007669"/>
    <property type="project" value="UniProtKB-SubCell"/>
</dbReference>
<feature type="binding site" evidence="7">
    <location>
        <begin position="129"/>
        <end position="135"/>
    </location>
    <ligand>
        <name>ATP</name>
        <dbReference type="ChEBI" id="CHEBI:30616"/>
    </ligand>
</feature>
<evidence type="ECO:0000259" key="10">
    <source>
        <dbReference type="Pfam" id="PF01225"/>
    </source>
</evidence>
<feature type="domain" description="Mur ligase N-terminal catalytic" evidence="10">
    <location>
        <begin position="39"/>
        <end position="113"/>
    </location>
</feature>
<dbReference type="PANTHER" id="PTHR23135:SF4">
    <property type="entry name" value="UDP-N-ACETYLMURAMOYL-L-ALANYL-D-GLUTAMATE--2,6-DIAMINOPIMELATE LIGASE MURE HOMOLOG, CHLOROPLASTIC"/>
    <property type="match status" value="1"/>
</dbReference>
<sequence length="570" mass="58817">MPEQQSPQALRPDRAPSVPLQALLDLTGATLLGSPNVNVTGIEQRSSAVRQGDLFAALPGANAHGARFTADAIARGAVAVYTDAAGADQIGDVDVPVLIVDAARAQLGELSAEIYGHPSDKLTIIGITGTSGKTTTSYLVEAGLQAAGLSTGLIGTIETRIGGRRVPSALTTPEAPQLHAMFAAMVEQGVDAVVMEVSSHALALGRVDGVRFAVGAFTNLSQDHLDFHADFEDYFAAKRLLFDANSPVAARTSVICVDDAWGKRLASDLAAQAQATTTAAELAAQAAAADLGSEPHTQATDADNQRTDRSAPITVSTTGDAASWHLIGDIKTAGGEQEFTARTPHDTELPVRLRLPGRYNVANALLAVATCAAAGVDPATAAPALATVDVPGRMQRVERGQDFLAVVDYAHKPAAVESVVATLRGHLTEAGSGRLAVIVGAGGDRDAAKRPLMGAAAAREADLVIVTDDNPRSEDPAAIRAAVAAGALALPTDHRAEIREIGDRADAIAAALAWARTGDVVLVAGKGHESGQEVNGVKQPFDDREVLARHLDSLLAQQSPATDSEDLTVS</sequence>
<dbReference type="InterPro" id="IPR035911">
    <property type="entry name" value="MurE/MurF_N"/>
</dbReference>
<comment type="similarity">
    <text evidence="1 7">Belongs to the MurCDEF family. MurE subfamily.</text>
</comment>
<organism evidence="13 14">
    <name type="scientific">Nocardia camponoti</name>
    <dbReference type="NCBI Taxonomy" id="1616106"/>
    <lineage>
        <taxon>Bacteria</taxon>
        <taxon>Bacillati</taxon>
        <taxon>Actinomycetota</taxon>
        <taxon>Actinomycetes</taxon>
        <taxon>Mycobacteriales</taxon>
        <taxon>Nocardiaceae</taxon>
        <taxon>Nocardia</taxon>
    </lineage>
</organism>
<dbReference type="InterPro" id="IPR005761">
    <property type="entry name" value="UDP-N-AcMur-Glu-dNH2Pim_ligase"/>
</dbReference>
<dbReference type="GO" id="GO:0071555">
    <property type="term" value="P:cell wall organization"/>
    <property type="evidence" value="ECO:0007669"/>
    <property type="project" value="UniProtKB-KW"/>
</dbReference>
<evidence type="ECO:0000256" key="6">
    <source>
        <dbReference type="ARBA" id="ARBA00023316"/>
    </source>
</evidence>
<feature type="domain" description="Mur ligase central" evidence="12">
    <location>
        <begin position="127"/>
        <end position="295"/>
    </location>
</feature>
<dbReference type="SUPFAM" id="SSF53623">
    <property type="entry name" value="MurD-like peptide ligases, catalytic domain"/>
    <property type="match status" value="1"/>
</dbReference>
<comment type="function">
    <text evidence="7">Catalyzes the addition of meso-diaminopimelic acid to the nucleotide precursor UDP-N-acetylmuramoyl-L-alanyl-D-glutamate (UMAG) in the biosynthesis of bacterial cell-wall peptidoglycan.</text>
</comment>
<evidence type="ECO:0000256" key="5">
    <source>
        <dbReference type="ARBA" id="ARBA00023306"/>
    </source>
</evidence>
<dbReference type="AlphaFoldDB" id="A0A917VDT2"/>
<dbReference type="Pfam" id="PF01225">
    <property type="entry name" value="Mur_ligase"/>
    <property type="match status" value="1"/>
</dbReference>
<dbReference type="RefSeq" id="WP_188830841.1">
    <property type="nucleotide sequence ID" value="NZ_BMMW01000005.1"/>
</dbReference>
<reference evidence="13" key="1">
    <citation type="journal article" date="2014" name="Int. J. Syst. Evol. Microbiol.">
        <title>Complete genome sequence of Corynebacterium casei LMG S-19264T (=DSM 44701T), isolated from a smear-ripened cheese.</title>
        <authorList>
            <consortium name="US DOE Joint Genome Institute (JGI-PGF)"/>
            <person name="Walter F."/>
            <person name="Albersmeier A."/>
            <person name="Kalinowski J."/>
            <person name="Ruckert C."/>
        </authorList>
    </citation>
    <scope>NUCLEOTIDE SEQUENCE</scope>
    <source>
        <strain evidence="13">CGMCC 4.7278</strain>
    </source>
</reference>
<evidence type="ECO:0000256" key="7">
    <source>
        <dbReference type="HAMAP-Rule" id="MF_00208"/>
    </source>
</evidence>
<protein>
    <recommendedName>
        <fullName evidence="7">UDP-N-acetylmuramoyl-L-alanyl-D-glutamate--2,6-diaminopimelate ligase</fullName>
        <ecNumber evidence="7">6.3.2.13</ecNumber>
    </recommendedName>
    <alternativeName>
        <fullName evidence="7">Meso-A2pm-adding enzyme</fullName>
    </alternativeName>
    <alternativeName>
        <fullName evidence="7">Meso-diaminopimelate-adding enzyme</fullName>
    </alternativeName>
    <alternativeName>
        <fullName evidence="7">UDP-MurNAc-L-Ala-D-Glu:meso-diaminopimelate ligase</fullName>
    </alternativeName>
    <alternativeName>
        <fullName evidence="7">UDP-MurNAc-tripeptide synthetase</fullName>
    </alternativeName>
    <alternativeName>
        <fullName evidence="7">UDP-N-acetylmuramyl-tripeptide synthetase</fullName>
    </alternativeName>
</protein>
<dbReference type="NCBIfam" id="TIGR01085">
    <property type="entry name" value="murE"/>
    <property type="match status" value="1"/>
</dbReference>
<keyword evidence="7" id="KW-0963">Cytoplasm</keyword>
<dbReference type="InterPro" id="IPR000713">
    <property type="entry name" value="Mur_ligase_N"/>
</dbReference>
<dbReference type="Gene3D" id="3.40.1190.10">
    <property type="entry name" value="Mur-like, catalytic domain"/>
    <property type="match status" value="1"/>
</dbReference>
<comment type="caution">
    <text evidence="13">The sequence shown here is derived from an EMBL/GenBank/DDBJ whole genome shotgun (WGS) entry which is preliminary data.</text>
</comment>
<dbReference type="GO" id="GO:0051301">
    <property type="term" value="P:cell division"/>
    <property type="evidence" value="ECO:0007669"/>
    <property type="project" value="UniProtKB-KW"/>
</dbReference>
<dbReference type="InterPro" id="IPR036565">
    <property type="entry name" value="Mur-like_cat_sf"/>
</dbReference>
<keyword evidence="7" id="KW-0460">Magnesium</keyword>
<keyword evidence="7 13" id="KW-0436">Ligase</keyword>
<keyword evidence="7" id="KW-0067">ATP-binding</keyword>
<keyword evidence="3 7" id="KW-0133">Cell shape</keyword>
<feature type="domain" description="Mur ligase C-terminal" evidence="11">
    <location>
        <begin position="392"/>
        <end position="527"/>
    </location>
</feature>
<comment type="PTM">
    <text evidence="7">Carboxylation is probably crucial for Mg(2+) binding and, consequently, for the gamma-phosphate positioning of ATP.</text>
</comment>
<evidence type="ECO:0000313" key="14">
    <source>
        <dbReference type="Proteomes" id="UP000612956"/>
    </source>
</evidence>
<feature type="binding site" evidence="7">
    <location>
        <position position="198"/>
    </location>
    <ligand>
        <name>UDP-N-acetyl-alpha-D-muramoyl-L-alanyl-D-glutamate</name>
        <dbReference type="ChEBI" id="CHEBI:83900"/>
    </ligand>
</feature>
<evidence type="ECO:0000256" key="1">
    <source>
        <dbReference type="ARBA" id="ARBA00005898"/>
    </source>
</evidence>
<evidence type="ECO:0000256" key="4">
    <source>
        <dbReference type="ARBA" id="ARBA00022984"/>
    </source>
</evidence>
<dbReference type="SUPFAM" id="SSF63418">
    <property type="entry name" value="MurE/MurF N-terminal domain"/>
    <property type="match status" value="1"/>
</dbReference>
<feature type="modified residue" description="N6-carboxylysine" evidence="7">
    <location>
        <position position="238"/>
    </location>
</feature>
<feature type="short sequence motif" description="Meso-diaminopimelate recognition motif" evidence="7">
    <location>
        <begin position="469"/>
        <end position="472"/>
    </location>
</feature>
<dbReference type="GO" id="GO:0000287">
    <property type="term" value="F:magnesium ion binding"/>
    <property type="evidence" value="ECO:0007669"/>
    <property type="project" value="UniProtKB-UniRule"/>
</dbReference>
<dbReference type="SUPFAM" id="SSF53244">
    <property type="entry name" value="MurD-like peptide ligases, peptide-binding domain"/>
    <property type="match status" value="1"/>
</dbReference>
<dbReference type="Gene3D" id="3.90.190.20">
    <property type="entry name" value="Mur ligase, C-terminal domain"/>
    <property type="match status" value="1"/>
</dbReference>
<dbReference type="PANTHER" id="PTHR23135">
    <property type="entry name" value="MUR LIGASE FAMILY MEMBER"/>
    <property type="match status" value="1"/>
</dbReference>
<keyword evidence="2 7" id="KW-0132">Cell division</keyword>
<feature type="binding site" evidence="7">
    <location>
        <begin position="469"/>
        <end position="472"/>
    </location>
    <ligand>
        <name>meso-2,6-diaminopimelate</name>
        <dbReference type="ChEBI" id="CHEBI:57791"/>
    </ligand>
</feature>
<comment type="subcellular location">
    <subcellularLocation>
        <location evidence="7 8">Cytoplasm</location>
    </subcellularLocation>
</comment>
<evidence type="ECO:0000256" key="3">
    <source>
        <dbReference type="ARBA" id="ARBA00022960"/>
    </source>
</evidence>
<evidence type="ECO:0000256" key="8">
    <source>
        <dbReference type="RuleBase" id="RU004135"/>
    </source>
</evidence>
<dbReference type="GO" id="GO:0008360">
    <property type="term" value="P:regulation of cell shape"/>
    <property type="evidence" value="ECO:0007669"/>
    <property type="project" value="UniProtKB-KW"/>
</dbReference>
<evidence type="ECO:0000259" key="11">
    <source>
        <dbReference type="Pfam" id="PF02875"/>
    </source>
</evidence>
<dbReference type="EMBL" id="BMMW01000005">
    <property type="protein sequence ID" value="GGK66076.1"/>
    <property type="molecule type" value="Genomic_DNA"/>
</dbReference>
<keyword evidence="4 7" id="KW-0573">Peptidoglycan synthesis</keyword>
<dbReference type="InterPro" id="IPR036615">
    <property type="entry name" value="Mur_ligase_C_dom_sf"/>
</dbReference>
<dbReference type="GO" id="GO:0005524">
    <property type="term" value="F:ATP binding"/>
    <property type="evidence" value="ECO:0007669"/>
    <property type="project" value="UniProtKB-UniRule"/>
</dbReference>
<accession>A0A917VDT2</accession>
<dbReference type="Proteomes" id="UP000612956">
    <property type="component" value="Unassembled WGS sequence"/>
</dbReference>
<keyword evidence="6 7" id="KW-0961">Cell wall biogenesis/degradation</keyword>
<feature type="binding site" evidence="7">
    <location>
        <position position="46"/>
    </location>
    <ligand>
        <name>UDP-N-acetyl-alpha-D-muramoyl-L-alanyl-D-glutamate</name>
        <dbReference type="ChEBI" id="CHEBI:83900"/>
    </ligand>
</feature>
<comment type="cofactor">
    <cofactor evidence="7">
        <name>Mg(2+)</name>
        <dbReference type="ChEBI" id="CHEBI:18420"/>
    </cofactor>
</comment>
<comment type="catalytic activity">
    <reaction evidence="7">
        <text>UDP-N-acetyl-alpha-D-muramoyl-L-alanyl-D-glutamate + meso-2,6-diaminopimelate + ATP = UDP-N-acetyl-alpha-D-muramoyl-L-alanyl-gamma-D-glutamyl-meso-2,6-diaminopimelate + ADP + phosphate + H(+)</text>
        <dbReference type="Rhea" id="RHEA:23676"/>
        <dbReference type="ChEBI" id="CHEBI:15378"/>
        <dbReference type="ChEBI" id="CHEBI:30616"/>
        <dbReference type="ChEBI" id="CHEBI:43474"/>
        <dbReference type="ChEBI" id="CHEBI:57791"/>
        <dbReference type="ChEBI" id="CHEBI:83900"/>
        <dbReference type="ChEBI" id="CHEBI:83905"/>
        <dbReference type="ChEBI" id="CHEBI:456216"/>
        <dbReference type="EC" id="6.3.2.13"/>
    </reaction>
</comment>
<evidence type="ECO:0000256" key="9">
    <source>
        <dbReference type="SAM" id="MobiDB-lite"/>
    </source>
</evidence>
<dbReference type="InterPro" id="IPR004101">
    <property type="entry name" value="Mur_ligase_C"/>
</dbReference>
<dbReference type="HAMAP" id="MF_00208">
    <property type="entry name" value="MurE"/>
    <property type="match status" value="1"/>
</dbReference>
<evidence type="ECO:0000259" key="12">
    <source>
        <dbReference type="Pfam" id="PF08245"/>
    </source>
</evidence>
<dbReference type="EC" id="6.3.2.13" evidence="7"/>
<name>A0A917VDT2_9NOCA</name>
<dbReference type="GO" id="GO:0008765">
    <property type="term" value="F:UDP-N-acetylmuramoylalanyl-D-glutamate-2,6-diaminopimelate ligase activity"/>
    <property type="evidence" value="ECO:0007669"/>
    <property type="project" value="UniProtKB-UniRule"/>
</dbReference>
<feature type="region of interest" description="Disordered" evidence="9">
    <location>
        <begin position="286"/>
        <end position="310"/>
    </location>
</feature>
<feature type="binding site" evidence="7">
    <location>
        <position position="206"/>
    </location>
    <ligand>
        <name>UDP-N-acetyl-alpha-D-muramoyl-L-alanyl-D-glutamate</name>
        <dbReference type="ChEBI" id="CHEBI:83900"/>
    </ligand>
</feature>
<dbReference type="GO" id="GO:0009252">
    <property type="term" value="P:peptidoglycan biosynthetic process"/>
    <property type="evidence" value="ECO:0007669"/>
    <property type="project" value="UniProtKB-UniRule"/>
</dbReference>
<dbReference type="InterPro" id="IPR013221">
    <property type="entry name" value="Mur_ligase_cen"/>
</dbReference>
<feature type="binding site" evidence="7">
    <location>
        <position position="445"/>
    </location>
    <ligand>
        <name>meso-2,6-diaminopimelate</name>
        <dbReference type="ChEBI" id="CHEBI:57791"/>
    </ligand>
</feature>
<keyword evidence="7" id="KW-0547">Nucleotide-binding</keyword>
<comment type="caution">
    <text evidence="7">Lacks conserved residue(s) required for the propagation of feature annotation.</text>
</comment>
<reference evidence="13" key="2">
    <citation type="submission" date="2020-09" db="EMBL/GenBank/DDBJ databases">
        <authorList>
            <person name="Sun Q."/>
            <person name="Zhou Y."/>
        </authorList>
    </citation>
    <scope>NUCLEOTIDE SEQUENCE</scope>
    <source>
        <strain evidence="13">CGMCC 4.7278</strain>
    </source>
</reference>
<evidence type="ECO:0000313" key="13">
    <source>
        <dbReference type="EMBL" id="GGK66076.1"/>
    </source>
</evidence>
<gene>
    <name evidence="7 13" type="primary">murE</name>
    <name evidence="13" type="ORF">GCM10011591_42750</name>
</gene>
<dbReference type="Pfam" id="PF08245">
    <property type="entry name" value="Mur_ligase_M"/>
    <property type="match status" value="1"/>
</dbReference>
<dbReference type="Pfam" id="PF02875">
    <property type="entry name" value="Mur_ligase_C"/>
    <property type="match status" value="1"/>
</dbReference>
<feature type="binding site" evidence="7">
    <location>
        <begin position="171"/>
        <end position="172"/>
    </location>
    <ligand>
        <name>UDP-N-acetyl-alpha-D-muramoyl-L-alanyl-D-glutamate</name>
        <dbReference type="ChEBI" id="CHEBI:83900"/>
    </ligand>
</feature>